<protein>
    <submittedName>
        <fullName evidence="1">Uncharacterized protein</fullName>
    </submittedName>
</protein>
<keyword evidence="2" id="KW-1185">Reference proteome</keyword>
<accession>A0A9Q0JBX1</accession>
<proteinExistence type="predicted"/>
<gene>
    <name evidence="1" type="ORF">Tsubulata_025281</name>
</gene>
<dbReference type="EMBL" id="JAKUCV010003982">
    <property type="protein sequence ID" value="KAJ4836971.1"/>
    <property type="molecule type" value="Genomic_DNA"/>
</dbReference>
<organism evidence="1 2">
    <name type="scientific">Turnera subulata</name>
    <dbReference type="NCBI Taxonomy" id="218843"/>
    <lineage>
        <taxon>Eukaryota</taxon>
        <taxon>Viridiplantae</taxon>
        <taxon>Streptophyta</taxon>
        <taxon>Embryophyta</taxon>
        <taxon>Tracheophyta</taxon>
        <taxon>Spermatophyta</taxon>
        <taxon>Magnoliopsida</taxon>
        <taxon>eudicotyledons</taxon>
        <taxon>Gunneridae</taxon>
        <taxon>Pentapetalae</taxon>
        <taxon>rosids</taxon>
        <taxon>fabids</taxon>
        <taxon>Malpighiales</taxon>
        <taxon>Passifloraceae</taxon>
        <taxon>Turnera</taxon>
    </lineage>
</organism>
<dbReference type="AlphaFoldDB" id="A0A9Q0JBX1"/>
<evidence type="ECO:0000313" key="1">
    <source>
        <dbReference type="EMBL" id="KAJ4836971.1"/>
    </source>
</evidence>
<evidence type="ECO:0000313" key="2">
    <source>
        <dbReference type="Proteomes" id="UP001141552"/>
    </source>
</evidence>
<comment type="caution">
    <text evidence="1">The sequence shown here is derived from an EMBL/GenBank/DDBJ whole genome shotgun (WGS) entry which is preliminary data.</text>
</comment>
<name>A0A9Q0JBX1_9ROSI</name>
<dbReference type="Proteomes" id="UP001141552">
    <property type="component" value="Unassembled WGS sequence"/>
</dbReference>
<reference evidence="1" key="2">
    <citation type="journal article" date="2023" name="Plants (Basel)">
        <title>Annotation of the Turnera subulata (Passifloraceae) Draft Genome Reveals the S-Locus Evolved after the Divergence of Turneroideae from Passifloroideae in a Stepwise Manner.</title>
        <authorList>
            <person name="Henning P.M."/>
            <person name="Roalson E.H."/>
            <person name="Mir W."/>
            <person name="McCubbin A.G."/>
            <person name="Shore J.S."/>
        </authorList>
    </citation>
    <scope>NUCLEOTIDE SEQUENCE</scope>
    <source>
        <strain evidence="1">F60SS</strain>
    </source>
</reference>
<sequence length="97" mass="10947">ISNEIALGAALCPLSVPFGLPHQITLGIYKIPQQGTGGCSYIKRMRVLENSPFLKKPERAYTYADEYKCYDVRYEAGYVEDPDEFYYEGPGQNPMCP</sequence>
<reference evidence="1" key="1">
    <citation type="submission" date="2022-02" db="EMBL/GenBank/DDBJ databases">
        <authorList>
            <person name="Henning P.M."/>
            <person name="McCubbin A.G."/>
            <person name="Shore J.S."/>
        </authorList>
    </citation>
    <scope>NUCLEOTIDE SEQUENCE</scope>
    <source>
        <strain evidence="1">F60SS</strain>
        <tissue evidence="1">Leaves</tissue>
    </source>
</reference>
<feature type="non-terminal residue" evidence="1">
    <location>
        <position position="1"/>
    </location>
</feature>